<dbReference type="AlphaFoldDB" id="C7QZR7"/>
<organism evidence="2 3">
    <name type="scientific">Jonesia denitrificans (strain ATCC 14870 / DSM 20603 / BCRC 15368 / CIP 55.134 / JCM 11481 / NBRC 15587 / NCTC 10816 / Prevot 55134)</name>
    <name type="common">Listeria denitrificans</name>
    <dbReference type="NCBI Taxonomy" id="471856"/>
    <lineage>
        <taxon>Bacteria</taxon>
        <taxon>Bacillati</taxon>
        <taxon>Actinomycetota</taxon>
        <taxon>Actinomycetes</taxon>
        <taxon>Micrococcales</taxon>
        <taxon>Jonesiaceae</taxon>
        <taxon>Jonesia</taxon>
    </lineage>
</organism>
<dbReference type="HOGENOM" id="CLU_760256_0_0_11"/>
<reference evidence="2 3" key="1">
    <citation type="journal article" date="2009" name="Stand. Genomic Sci.">
        <title>Complete genome sequence of Jonesia denitrificans type strain (Prevot 55134).</title>
        <authorList>
            <person name="Pukall R."/>
            <person name="Gehrich-Schroter G."/>
            <person name="Lapidus A."/>
            <person name="Nolan M."/>
            <person name="Glavina Del Rio T."/>
            <person name="Lucas S."/>
            <person name="Chen F."/>
            <person name="Tice H."/>
            <person name="Pitluck S."/>
            <person name="Cheng J.F."/>
            <person name="Copeland A."/>
            <person name="Saunders E."/>
            <person name="Brettin T."/>
            <person name="Detter J.C."/>
            <person name="Bruce D."/>
            <person name="Goodwin L."/>
            <person name="Pati A."/>
            <person name="Ivanova N."/>
            <person name="Mavromatis K."/>
            <person name="Ovchinnikova G."/>
            <person name="Chen A."/>
            <person name="Palaniappan K."/>
            <person name="Land M."/>
            <person name="Hauser L."/>
            <person name="Chang Y.J."/>
            <person name="Jeffries C.D."/>
            <person name="Chain P."/>
            <person name="Goker M."/>
            <person name="Bristow J."/>
            <person name="Eisen J.A."/>
            <person name="Markowitz V."/>
            <person name="Hugenholtz P."/>
            <person name="Kyrpides N.C."/>
            <person name="Klenk H.P."/>
            <person name="Han C."/>
        </authorList>
    </citation>
    <scope>NUCLEOTIDE SEQUENCE [LARGE SCALE GENOMIC DNA]</scope>
    <source>
        <strain evidence="3">ATCC 14870 / DSM 20603 / BCRC 15368 / CIP 55.134 / JCM 11481 / NBRC 15587 / NCTC 10816 / Prevot 55134</strain>
    </source>
</reference>
<accession>C7QZR7</accession>
<keyword evidence="1" id="KW-0812">Transmembrane</keyword>
<feature type="transmembrane region" description="Helical" evidence="1">
    <location>
        <begin position="244"/>
        <end position="264"/>
    </location>
</feature>
<proteinExistence type="predicted"/>
<feature type="transmembrane region" description="Helical" evidence="1">
    <location>
        <begin position="12"/>
        <end position="38"/>
    </location>
</feature>
<evidence type="ECO:0000256" key="1">
    <source>
        <dbReference type="SAM" id="Phobius"/>
    </source>
</evidence>
<evidence type="ECO:0000313" key="2">
    <source>
        <dbReference type="EMBL" id="ACV08073.1"/>
    </source>
</evidence>
<feature type="transmembrane region" description="Helical" evidence="1">
    <location>
        <begin position="328"/>
        <end position="352"/>
    </location>
</feature>
<gene>
    <name evidence="2" type="ordered locus">Jden_0406</name>
</gene>
<sequence length="364" mass="38915">MYSLFNRLTSDIAKSIGLLLSLGVTTFVMVTLGTYLAIFANEYVVTTRLDGQQPAAELAFLRVIDPQASMMHALNVDNDIENGGGDDAGLTVGAADANAPGIPLLIDRMVTDARLTIAGPVDRFGEPPTNYFPDPQGVVIVGTDPPEAGADTYIQGTGHVIATGGKSVYQVTPEVFDSVFDARTLEPGELVPTVTCRCGVTELQNIADQMTLAEQDAETGRVYYALGYQDIRGEGSFSLVSSSVWILVLSVGVISVFAGMLVMLGQRLWDRHNLPFRIDRLNGASHGALQLRFHVQILFAFTLPAIGGFLLVNMGVGSTGFPPSFSEIATRVIIAGLLAVHLIASLPATVAIRRMCNYSHGILR</sequence>
<dbReference type="eggNOG" id="ENOG502ZSAX">
    <property type="taxonomic scope" value="Bacteria"/>
</dbReference>
<keyword evidence="3" id="KW-1185">Reference proteome</keyword>
<dbReference type="OrthoDB" id="9890816at2"/>
<dbReference type="Proteomes" id="UP000000628">
    <property type="component" value="Chromosome"/>
</dbReference>
<dbReference type="RefSeq" id="WP_015770702.1">
    <property type="nucleotide sequence ID" value="NC_013174.1"/>
</dbReference>
<protein>
    <submittedName>
        <fullName evidence="2">Uncharacterized protein</fullName>
    </submittedName>
</protein>
<dbReference type="STRING" id="471856.Jden_0406"/>
<keyword evidence="1" id="KW-0472">Membrane</keyword>
<name>C7QZR7_JONDD</name>
<dbReference type="EMBL" id="CP001706">
    <property type="protein sequence ID" value="ACV08073.1"/>
    <property type="molecule type" value="Genomic_DNA"/>
</dbReference>
<evidence type="ECO:0000313" key="3">
    <source>
        <dbReference type="Proteomes" id="UP000000628"/>
    </source>
</evidence>
<dbReference type="KEGG" id="jde:Jden_0406"/>
<keyword evidence="1" id="KW-1133">Transmembrane helix</keyword>
<feature type="transmembrane region" description="Helical" evidence="1">
    <location>
        <begin position="297"/>
        <end position="316"/>
    </location>
</feature>